<gene>
    <name evidence="3" type="ORF">CBP34_12040</name>
</gene>
<sequence length="656" mass="72050">MRQAPTPSFDDVRPYRGARLELIPLHCWNAISRDGRELGKAPADGRWTTRQYDHAETLERAQRERLNLGVRLPADVVVLDVDPRHFPDGTNSLDKLVADTGIDLSAAPHVLTGNLNTPGHHYYFRKPAGAVLLESIEGYAGLEFKSLGRQVVAAGSVHPTGGRYEWATDSPPLADMPDLPSNVLKMARRPERVAAASSDAGELTPELLAKTLEQLDPCDFGKKQHERWKELMMACHYATDGEGRQEFIDWCMGDPEYADQDWIVGRRWDSLHVNRDQKITTATLRMYLQEVGGDIASPDPEDDFDVWEDDGTVEAESSRWRFLSIDEVERLPPPKWLVQGVLVEASIAAIYGPPESCKSFLAVDMAMAIASGMDWHGRTVERGGVLYIAAEGAPGLGKRMRAWKVNRGAQGRAFQLHLMRDELNLAAEKDGGVRAFVQAVTDELGPLRLIVIDTLNQTAAGADENSAKDMGRYIASMKKLRDATGAAVVVVHHSGKDVSKGMRGSTALLGAMDTTVEVERSTDGHSIKVAVHKQKDAEREGPMRFNLEKAADSLVLKPTAMVDAGGDFDGRTDLIVELARQMASERGGSVPLKELAEAVCERDGVADKTARRRIEEAIPKHCTRDNAKQSADGGLVWQEPADPRNPKLGILVRTEG</sequence>
<dbReference type="EMBL" id="CP021361">
    <property type="protein sequence ID" value="ART52235.1"/>
    <property type="molecule type" value="Genomic_DNA"/>
</dbReference>
<dbReference type="Pfam" id="PF08707">
    <property type="entry name" value="PriCT_2"/>
    <property type="match status" value="1"/>
</dbReference>
<dbReference type="SUPFAM" id="SSF52540">
    <property type="entry name" value="P-loop containing nucleoside triphosphate hydrolases"/>
    <property type="match status" value="1"/>
</dbReference>
<dbReference type="GO" id="GO:0016817">
    <property type="term" value="F:hydrolase activity, acting on acid anhydrides"/>
    <property type="evidence" value="ECO:0007669"/>
    <property type="project" value="InterPro"/>
</dbReference>
<dbReference type="Pfam" id="PF13481">
    <property type="entry name" value="AAA_25"/>
    <property type="match status" value="1"/>
</dbReference>
<dbReference type="Proteomes" id="UP000194432">
    <property type="component" value="Chromosome 1"/>
</dbReference>
<dbReference type="InterPro" id="IPR015330">
    <property type="entry name" value="DNA_primase/pol_bifunc_N"/>
</dbReference>
<dbReference type="Gene3D" id="3.40.50.300">
    <property type="entry name" value="P-loop containing nucleotide triphosphate hydrolases"/>
    <property type="match status" value="1"/>
</dbReference>
<proteinExistence type="predicted"/>
<evidence type="ECO:0000256" key="1">
    <source>
        <dbReference type="SAM" id="MobiDB-lite"/>
    </source>
</evidence>
<evidence type="ECO:0000259" key="2">
    <source>
        <dbReference type="SMART" id="SM00943"/>
    </source>
</evidence>
<name>A0A240U308_9BURK</name>
<dbReference type="Pfam" id="PF09250">
    <property type="entry name" value="Prim-Pol"/>
    <property type="match status" value="1"/>
</dbReference>
<dbReference type="CDD" id="cd01125">
    <property type="entry name" value="RepA_RSF1010_like"/>
    <property type="match status" value="1"/>
</dbReference>
<feature type="domain" description="DNA primase/polymerase bifunctional N-terminal" evidence="2">
    <location>
        <begin position="12"/>
        <end position="183"/>
    </location>
</feature>
<evidence type="ECO:0000313" key="3">
    <source>
        <dbReference type="EMBL" id="ART52235.1"/>
    </source>
</evidence>
<dbReference type="InterPro" id="IPR014819">
    <property type="entry name" value="PriCT_2"/>
</dbReference>
<dbReference type="KEGG" id="acin:CBP34_12040"/>
<accession>A0A240U308</accession>
<organism evidence="3 4">
    <name type="scientific">Acidovorax carolinensis</name>
    <dbReference type="NCBI Taxonomy" id="553814"/>
    <lineage>
        <taxon>Bacteria</taxon>
        <taxon>Pseudomonadati</taxon>
        <taxon>Pseudomonadota</taxon>
        <taxon>Betaproteobacteria</taxon>
        <taxon>Burkholderiales</taxon>
        <taxon>Comamonadaceae</taxon>
        <taxon>Acidovorax</taxon>
    </lineage>
</organism>
<evidence type="ECO:0000313" key="4">
    <source>
        <dbReference type="Proteomes" id="UP000194432"/>
    </source>
</evidence>
<dbReference type="InterPro" id="IPR027417">
    <property type="entry name" value="P-loop_NTPase"/>
</dbReference>
<reference evidence="3 4" key="1">
    <citation type="submission" date="2017-05" db="EMBL/GenBank/DDBJ databases">
        <title>Polyphasic characterization of four soil-derived phenanthrene-degrading Acidovorax strains and proposal of Acidovorax phenanthrenivorans sp. nov.</title>
        <authorList>
            <person name="Singleton D.R."/>
            <person name="Lee J."/>
            <person name="Dickey A.N."/>
            <person name="Stroud A."/>
            <person name="Scholl E.H."/>
            <person name="Wright F.A."/>
            <person name="Aitken M.D."/>
        </authorList>
    </citation>
    <scope>NUCLEOTIDE SEQUENCE [LARGE SCALE GENOMIC DNA]</scope>
    <source>
        <strain evidence="3">NA3</strain>
    </source>
</reference>
<dbReference type="CDD" id="cd04859">
    <property type="entry name" value="Prim_Pol"/>
    <property type="match status" value="1"/>
</dbReference>
<dbReference type="SMART" id="SM00943">
    <property type="entry name" value="Prim-Pol"/>
    <property type="match status" value="1"/>
</dbReference>
<dbReference type="InterPro" id="IPR038724">
    <property type="entry name" value="RepA"/>
</dbReference>
<dbReference type="SUPFAM" id="SSF56747">
    <property type="entry name" value="Prim-pol domain"/>
    <property type="match status" value="1"/>
</dbReference>
<dbReference type="AlphaFoldDB" id="A0A240U308"/>
<keyword evidence="4" id="KW-1185">Reference proteome</keyword>
<feature type="region of interest" description="Disordered" evidence="1">
    <location>
        <begin position="624"/>
        <end position="656"/>
    </location>
</feature>
<protein>
    <submittedName>
        <fullName evidence="3">Transcriptional regulator</fullName>
    </submittedName>
</protein>